<dbReference type="CDD" id="cd13611">
    <property type="entry name" value="PBP2_YehZ"/>
    <property type="match status" value="1"/>
</dbReference>
<evidence type="ECO:0000313" key="3">
    <source>
        <dbReference type="EMBL" id="MCP2159871.1"/>
    </source>
</evidence>
<evidence type="ECO:0000256" key="1">
    <source>
        <dbReference type="SAM" id="SignalP"/>
    </source>
</evidence>
<sequence length="339" mass="36436">MSGSPRSTSVSTLPRRAKTAALLAMSGLMIAVTAACGLASGSTPPFTVQPGSIKPVDALKGVKVTVGSKEFTEQVILGYIIEYSLMAAGANVRDLTSIVGSRSTRDSQIEGQVDVTYEYTGTGWINYLGNEKPIPDERKQFEAVRDEDLKKNGLVWTAPAPMNNTYALAANKATVEKTGVKTLSDYAALVNRDPGAARTCLETEFRSRQDGFPGMARVYGFPVTKAQVSILQTGIIYSATANGGQCAFGEVFTTDGRIQALDLQILTDDKKFFPNYNAAIVMRKQFALDHPDIAKVMAPVSDKLTNAAITAMNREVDVDGQEPATVARNWMISQGFVKA</sequence>
<evidence type="ECO:0000313" key="4">
    <source>
        <dbReference type="Proteomes" id="UP001205740"/>
    </source>
</evidence>
<comment type="caution">
    <text evidence="3">The sequence shown here is derived from an EMBL/GenBank/DDBJ whole genome shotgun (WGS) entry which is preliminary data.</text>
</comment>
<accession>A0ABT1GYC2</accession>
<feature type="chain" id="PRO_5045052101" evidence="1">
    <location>
        <begin position="35"/>
        <end position="339"/>
    </location>
</feature>
<proteinExistence type="predicted"/>
<dbReference type="Proteomes" id="UP001205740">
    <property type="component" value="Unassembled WGS sequence"/>
</dbReference>
<dbReference type="Gene3D" id="3.40.190.120">
    <property type="entry name" value="Osmoprotection protein (prox), domain 2"/>
    <property type="match status" value="1"/>
</dbReference>
<keyword evidence="4" id="KW-1185">Reference proteome</keyword>
<protein>
    <submittedName>
        <fullName evidence="3">Osmoprotectant transport system substrate-binding protein</fullName>
    </submittedName>
</protein>
<gene>
    <name evidence="3" type="ORF">LX12_001050</name>
</gene>
<reference evidence="3 4" key="1">
    <citation type="submission" date="2022-06" db="EMBL/GenBank/DDBJ databases">
        <title>Genomic Encyclopedia of Archaeal and Bacterial Type Strains, Phase II (KMG-II): from individual species to whole genera.</title>
        <authorList>
            <person name="Goeker M."/>
        </authorList>
    </citation>
    <scope>NUCLEOTIDE SEQUENCE [LARGE SCALE GENOMIC DNA]</scope>
    <source>
        <strain evidence="3 4">DSM 45037</strain>
    </source>
</reference>
<organism evidence="3 4">
    <name type="scientific">Williamsia serinedens</name>
    <dbReference type="NCBI Taxonomy" id="391736"/>
    <lineage>
        <taxon>Bacteria</taxon>
        <taxon>Bacillati</taxon>
        <taxon>Actinomycetota</taxon>
        <taxon>Actinomycetes</taxon>
        <taxon>Mycobacteriales</taxon>
        <taxon>Nocardiaceae</taxon>
        <taxon>Williamsia</taxon>
    </lineage>
</organism>
<feature type="domain" description="ABC-type glycine betaine transport system substrate-binding" evidence="2">
    <location>
        <begin position="63"/>
        <end position="331"/>
    </location>
</feature>
<dbReference type="Pfam" id="PF04069">
    <property type="entry name" value="OpuAC"/>
    <property type="match status" value="1"/>
</dbReference>
<dbReference type="Gene3D" id="3.40.190.10">
    <property type="entry name" value="Periplasmic binding protein-like II"/>
    <property type="match status" value="1"/>
</dbReference>
<name>A0ABT1GYC2_9NOCA</name>
<dbReference type="EMBL" id="JAMTCG010000002">
    <property type="protein sequence ID" value="MCP2159871.1"/>
    <property type="molecule type" value="Genomic_DNA"/>
</dbReference>
<feature type="signal peptide" evidence="1">
    <location>
        <begin position="1"/>
        <end position="34"/>
    </location>
</feature>
<dbReference type="SUPFAM" id="SSF53850">
    <property type="entry name" value="Periplasmic binding protein-like II"/>
    <property type="match status" value="1"/>
</dbReference>
<dbReference type="InterPro" id="IPR007210">
    <property type="entry name" value="ABC_Gly_betaine_transp_sub-bd"/>
</dbReference>
<keyword evidence="1" id="KW-0732">Signal</keyword>
<evidence type="ECO:0000259" key="2">
    <source>
        <dbReference type="Pfam" id="PF04069"/>
    </source>
</evidence>